<dbReference type="SUPFAM" id="SSF52833">
    <property type="entry name" value="Thioredoxin-like"/>
    <property type="match status" value="1"/>
</dbReference>
<dbReference type="CDD" id="cd03024">
    <property type="entry name" value="DsbA_FrnE"/>
    <property type="match status" value="1"/>
</dbReference>
<dbReference type="InterPro" id="IPR036249">
    <property type="entry name" value="Thioredoxin-like_sf"/>
</dbReference>
<dbReference type="EMBL" id="CADIKM010000099">
    <property type="protein sequence ID" value="CAB3807362.1"/>
    <property type="molecule type" value="Genomic_DNA"/>
</dbReference>
<dbReference type="PANTHER" id="PTHR13887:SF41">
    <property type="entry name" value="THIOREDOXIN SUPERFAMILY PROTEIN"/>
    <property type="match status" value="1"/>
</dbReference>
<proteinExistence type="predicted"/>
<dbReference type="AlphaFoldDB" id="A0A6S7BXP6"/>
<feature type="domain" description="DSBA-like thioredoxin" evidence="1">
    <location>
        <begin position="34"/>
        <end position="234"/>
    </location>
</feature>
<keyword evidence="3" id="KW-1185">Reference proteome</keyword>
<protein>
    <recommendedName>
        <fullName evidence="1">DSBA-like thioredoxin domain-containing protein</fullName>
    </recommendedName>
</protein>
<dbReference type="Gene3D" id="3.40.30.10">
    <property type="entry name" value="Glutaredoxin"/>
    <property type="match status" value="1"/>
</dbReference>
<reference evidence="2 3" key="1">
    <citation type="submission" date="2020-04" db="EMBL/GenBank/DDBJ databases">
        <authorList>
            <person name="De Canck E."/>
        </authorList>
    </citation>
    <scope>NUCLEOTIDE SEQUENCE [LARGE SCALE GENOMIC DNA]</scope>
    <source>
        <strain evidence="2 3">LMG 28138</strain>
    </source>
</reference>
<evidence type="ECO:0000313" key="3">
    <source>
        <dbReference type="Proteomes" id="UP000494115"/>
    </source>
</evidence>
<dbReference type="Pfam" id="PF01323">
    <property type="entry name" value="DSBA"/>
    <property type="match status" value="1"/>
</dbReference>
<accession>A0A6S7BXP6</accession>
<sequence length="242" mass="26052">MLHGVSDGFSFQFARPIVESTNHTDIEATATMNINVTYDFICPWCWIGGKKLKQALQEAGQGQTRQISFVPYQLNPAMPADGMDRKAYRSAKFGSWARSQAMDAQVTQAGRAAGVTFDYARVGRTPNTLAAHRRVWFQQRSGGDTAALVDAVFKAYFGDGRDIGDLQVLADIAEGSGLDRAATLKFLESGEGVDEIVRAEADARADGVVSVPTVDIGQQRVTGAQPVDVFAQAILAAAGEIY</sequence>
<organism evidence="2 3">
    <name type="scientific">Pararobbsia alpina</name>
    <dbReference type="NCBI Taxonomy" id="621374"/>
    <lineage>
        <taxon>Bacteria</taxon>
        <taxon>Pseudomonadati</taxon>
        <taxon>Pseudomonadota</taxon>
        <taxon>Betaproteobacteria</taxon>
        <taxon>Burkholderiales</taxon>
        <taxon>Burkholderiaceae</taxon>
        <taxon>Pararobbsia</taxon>
    </lineage>
</organism>
<dbReference type="Proteomes" id="UP000494115">
    <property type="component" value="Unassembled WGS sequence"/>
</dbReference>
<dbReference type="PANTHER" id="PTHR13887">
    <property type="entry name" value="GLUTATHIONE S-TRANSFERASE KAPPA"/>
    <property type="match status" value="1"/>
</dbReference>
<dbReference type="RefSeq" id="WP_246258084.1">
    <property type="nucleotide sequence ID" value="NZ_CADIKM010000099.1"/>
</dbReference>
<dbReference type="GO" id="GO:0016491">
    <property type="term" value="F:oxidoreductase activity"/>
    <property type="evidence" value="ECO:0007669"/>
    <property type="project" value="InterPro"/>
</dbReference>
<evidence type="ECO:0000259" key="1">
    <source>
        <dbReference type="Pfam" id="PF01323"/>
    </source>
</evidence>
<name>A0A6S7BXP6_9BURK</name>
<evidence type="ECO:0000313" key="2">
    <source>
        <dbReference type="EMBL" id="CAB3807362.1"/>
    </source>
</evidence>
<gene>
    <name evidence="2" type="ORF">LMG28138_05915</name>
</gene>
<dbReference type="InterPro" id="IPR001853">
    <property type="entry name" value="DSBA-like_thioredoxin_dom"/>
</dbReference>